<reference evidence="10" key="1">
    <citation type="submission" date="2013-04" db="EMBL/GenBank/DDBJ databases">
        <authorList>
            <person name="Qu J."/>
            <person name="Murali S.C."/>
            <person name="Bandaranaike D."/>
            <person name="Bellair M."/>
            <person name="Blankenburg K."/>
            <person name="Chao H."/>
            <person name="Dinh H."/>
            <person name="Doddapaneni H."/>
            <person name="Downs B."/>
            <person name="Dugan-Rocha S."/>
            <person name="Elkadiri S."/>
            <person name="Gnanaolivu R.D."/>
            <person name="Hernandez B."/>
            <person name="Javaid M."/>
            <person name="Jayaseelan J.C."/>
            <person name="Lee S."/>
            <person name="Li M."/>
            <person name="Ming W."/>
            <person name="Munidasa M."/>
            <person name="Muniz J."/>
            <person name="Nguyen L."/>
            <person name="Ongeri F."/>
            <person name="Osuji N."/>
            <person name="Pu L.-L."/>
            <person name="Puazo M."/>
            <person name="Qu C."/>
            <person name="Quiroz J."/>
            <person name="Raj R."/>
            <person name="Weissenberger G."/>
            <person name="Xin Y."/>
            <person name="Zou X."/>
            <person name="Han Y."/>
            <person name="Richards S."/>
            <person name="Worley K."/>
            <person name="Muzny D."/>
            <person name="Gibbs R."/>
        </authorList>
    </citation>
    <scope>NUCLEOTIDE SEQUENCE</scope>
    <source>
        <strain evidence="10">Sampled in the wild</strain>
    </source>
</reference>
<dbReference type="GO" id="GO:0016705">
    <property type="term" value="F:oxidoreductase activity, acting on paired donors, with incorporation or reduction of molecular oxygen"/>
    <property type="evidence" value="ECO:0007669"/>
    <property type="project" value="InterPro"/>
</dbReference>
<dbReference type="PANTHER" id="PTHR24279">
    <property type="entry name" value="CYTOCHROME P450"/>
    <property type="match status" value="1"/>
</dbReference>
<dbReference type="CDD" id="cd11054">
    <property type="entry name" value="CYP24A1-like"/>
    <property type="match status" value="1"/>
</dbReference>
<dbReference type="GO" id="GO:0004497">
    <property type="term" value="F:monooxygenase activity"/>
    <property type="evidence" value="ECO:0007669"/>
    <property type="project" value="UniProtKB-KW"/>
</dbReference>
<evidence type="ECO:0000313" key="10">
    <source>
        <dbReference type="EMBL" id="KAG8226450.1"/>
    </source>
</evidence>
<evidence type="ECO:0008006" key="12">
    <source>
        <dbReference type="Google" id="ProtNLM"/>
    </source>
</evidence>
<dbReference type="PROSITE" id="PS00086">
    <property type="entry name" value="CYTOCHROME_P450"/>
    <property type="match status" value="1"/>
</dbReference>
<gene>
    <name evidence="10" type="ORF">J437_LFUL003442</name>
</gene>
<dbReference type="SUPFAM" id="SSF48264">
    <property type="entry name" value="Cytochrome P450"/>
    <property type="match status" value="1"/>
</dbReference>
<dbReference type="InterPro" id="IPR002401">
    <property type="entry name" value="Cyt_P450_E_grp-I"/>
</dbReference>
<comment type="caution">
    <text evidence="10">The sequence shown here is derived from an EMBL/GenBank/DDBJ whole genome shotgun (WGS) entry which is preliminary data.</text>
</comment>
<dbReference type="PRINTS" id="PR00385">
    <property type="entry name" value="P450"/>
</dbReference>
<proteinExistence type="inferred from homology"/>
<dbReference type="AlphaFoldDB" id="A0A8K0K1A1"/>
<dbReference type="PANTHER" id="PTHR24279:SF120">
    <property type="entry name" value="CYTOCHROME P450"/>
    <property type="match status" value="1"/>
</dbReference>
<dbReference type="Proteomes" id="UP000792457">
    <property type="component" value="Unassembled WGS sequence"/>
</dbReference>
<protein>
    <recommendedName>
        <fullName evidence="12">Cytochrome P450</fullName>
    </recommendedName>
</protein>
<organism evidence="10 11">
    <name type="scientific">Ladona fulva</name>
    <name type="common">Scarce chaser dragonfly</name>
    <name type="synonym">Libellula fulva</name>
    <dbReference type="NCBI Taxonomy" id="123851"/>
    <lineage>
        <taxon>Eukaryota</taxon>
        <taxon>Metazoa</taxon>
        <taxon>Ecdysozoa</taxon>
        <taxon>Arthropoda</taxon>
        <taxon>Hexapoda</taxon>
        <taxon>Insecta</taxon>
        <taxon>Pterygota</taxon>
        <taxon>Palaeoptera</taxon>
        <taxon>Odonata</taxon>
        <taxon>Epiprocta</taxon>
        <taxon>Anisoptera</taxon>
        <taxon>Libelluloidea</taxon>
        <taxon>Libellulidae</taxon>
        <taxon>Ladona</taxon>
    </lineage>
</organism>
<comment type="cofactor">
    <cofactor evidence="1 8">
        <name>heme</name>
        <dbReference type="ChEBI" id="CHEBI:30413"/>
    </cofactor>
</comment>
<name>A0A8K0K1A1_LADFU</name>
<dbReference type="PRINTS" id="PR00463">
    <property type="entry name" value="EP450I"/>
</dbReference>
<dbReference type="InterPro" id="IPR001128">
    <property type="entry name" value="Cyt_P450"/>
</dbReference>
<dbReference type="InterPro" id="IPR017972">
    <property type="entry name" value="Cyt_P450_CS"/>
</dbReference>
<evidence type="ECO:0000256" key="5">
    <source>
        <dbReference type="ARBA" id="ARBA00023002"/>
    </source>
</evidence>
<evidence type="ECO:0000313" key="11">
    <source>
        <dbReference type="Proteomes" id="UP000792457"/>
    </source>
</evidence>
<reference evidence="10" key="2">
    <citation type="submission" date="2017-10" db="EMBL/GenBank/DDBJ databases">
        <title>Ladona fulva Genome sequencing and assembly.</title>
        <authorList>
            <person name="Murali S."/>
            <person name="Richards S."/>
            <person name="Bandaranaike D."/>
            <person name="Bellair M."/>
            <person name="Blankenburg K."/>
            <person name="Chao H."/>
            <person name="Dinh H."/>
            <person name="Doddapaneni H."/>
            <person name="Dugan-Rocha S."/>
            <person name="Elkadiri S."/>
            <person name="Gnanaolivu R."/>
            <person name="Hernandez B."/>
            <person name="Skinner E."/>
            <person name="Javaid M."/>
            <person name="Lee S."/>
            <person name="Li M."/>
            <person name="Ming W."/>
            <person name="Munidasa M."/>
            <person name="Muniz J."/>
            <person name="Nguyen L."/>
            <person name="Hughes D."/>
            <person name="Osuji N."/>
            <person name="Pu L.-L."/>
            <person name="Puazo M."/>
            <person name="Qu C."/>
            <person name="Quiroz J."/>
            <person name="Raj R."/>
            <person name="Weissenberger G."/>
            <person name="Xin Y."/>
            <person name="Zou X."/>
            <person name="Han Y."/>
            <person name="Worley K."/>
            <person name="Muzny D."/>
            <person name="Gibbs R."/>
        </authorList>
    </citation>
    <scope>NUCLEOTIDE SEQUENCE</scope>
    <source>
        <strain evidence="10">Sampled in the wild</strain>
    </source>
</reference>
<dbReference type="OrthoDB" id="3945418at2759"/>
<feature type="binding site" description="axial binding residue" evidence="8">
    <location>
        <position position="490"/>
    </location>
    <ligand>
        <name>heme</name>
        <dbReference type="ChEBI" id="CHEBI:30413"/>
    </ligand>
    <ligandPart>
        <name>Fe</name>
        <dbReference type="ChEBI" id="CHEBI:18248"/>
    </ligandPart>
</feature>
<evidence type="ECO:0000256" key="4">
    <source>
        <dbReference type="ARBA" id="ARBA00022723"/>
    </source>
</evidence>
<dbReference type="FunFam" id="1.10.630.10:FF:000006">
    <property type="entry name" value="Cytochrome P450 302a1, mitochondrial"/>
    <property type="match status" value="1"/>
</dbReference>
<keyword evidence="4 8" id="KW-0479">Metal-binding</keyword>
<dbReference type="InterPro" id="IPR050479">
    <property type="entry name" value="CYP11_CYP27_families"/>
</dbReference>
<sequence length="543" mass="63028">MALKATWRDFRLFQKPYLSLSCRWLATQALTEEVVQDVSWGAARPYEEIPGPKPLPIIGNLHQFIPGLGEFGNMNVLAQHQALMEKYGKIVRISKVPGRRDMVFLFDPKYFEEVFRKEGAYPDRDIMQCLIYYRKVTRKDKYEGVGGLLVGYGEEWKKFRTTVNPPLMQPRITNMYIKPVTAVTNEFIERIKHLRDSKSEMPDDFMNELKKWSLESIALIAFDKRLGCLEPNLAPDSVPQKMIMAAKDFISCTETLEMRVPVWKIISTPTWRKFVKTMDFFLEISSKFINETLEKMRKRGACSDHELSALERILLRTSANPKVAYIMAMDMLMAGVDTTAINSSNAMYLLAKNPDKQEYLYQELKRFLPNRNDNITAEMLEDMKYLKACLKESLRIYGISTFNMRGTTSETVIGNYRIPKNVNLMMANALCGMMEEYFPQASRFMPERWLKHRPGHSRNYIGSAEDYDAVINNKPNPFLYLPFGFGARMCIGKRFAEMETAILISKLVRNFKLEYNYGEMTYSSRLVHKPENPLKYKLTERTA</sequence>
<evidence type="ECO:0000256" key="7">
    <source>
        <dbReference type="ARBA" id="ARBA00023033"/>
    </source>
</evidence>
<accession>A0A8K0K1A1</accession>
<evidence type="ECO:0000256" key="9">
    <source>
        <dbReference type="RuleBase" id="RU000461"/>
    </source>
</evidence>
<keyword evidence="7 9" id="KW-0503">Monooxygenase</keyword>
<comment type="similarity">
    <text evidence="2 9">Belongs to the cytochrome P450 family.</text>
</comment>
<evidence type="ECO:0000256" key="8">
    <source>
        <dbReference type="PIRSR" id="PIRSR602401-1"/>
    </source>
</evidence>
<evidence type="ECO:0000256" key="1">
    <source>
        <dbReference type="ARBA" id="ARBA00001971"/>
    </source>
</evidence>
<dbReference type="Gene3D" id="1.10.630.10">
    <property type="entry name" value="Cytochrome P450"/>
    <property type="match status" value="1"/>
</dbReference>
<keyword evidence="3 8" id="KW-0349">Heme</keyword>
<dbReference type="EMBL" id="KZ308282">
    <property type="protein sequence ID" value="KAG8226450.1"/>
    <property type="molecule type" value="Genomic_DNA"/>
</dbReference>
<keyword evidence="11" id="KW-1185">Reference proteome</keyword>
<dbReference type="Pfam" id="PF00067">
    <property type="entry name" value="p450"/>
    <property type="match status" value="1"/>
</dbReference>
<dbReference type="GO" id="GO:0020037">
    <property type="term" value="F:heme binding"/>
    <property type="evidence" value="ECO:0007669"/>
    <property type="project" value="InterPro"/>
</dbReference>
<dbReference type="InterPro" id="IPR036396">
    <property type="entry name" value="Cyt_P450_sf"/>
</dbReference>
<keyword evidence="5 9" id="KW-0560">Oxidoreductase</keyword>
<evidence type="ECO:0000256" key="6">
    <source>
        <dbReference type="ARBA" id="ARBA00023004"/>
    </source>
</evidence>
<keyword evidence="6 8" id="KW-0408">Iron</keyword>
<dbReference type="GO" id="GO:0005506">
    <property type="term" value="F:iron ion binding"/>
    <property type="evidence" value="ECO:0007669"/>
    <property type="project" value="InterPro"/>
</dbReference>
<evidence type="ECO:0000256" key="3">
    <source>
        <dbReference type="ARBA" id="ARBA00022617"/>
    </source>
</evidence>
<evidence type="ECO:0000256" key="2">
    <source>
        <dbReference type="ARBA" id="ARBA00010617"/>
    </source>
</evidence>